<accession>A0A9P9X6Z9</accession>
<organism evidence="1 2">
    <name type="scientific">Colletotrichum abscissum</name>
    <dbReference type="NCBI Taxonomy" id="1671311"/>
    <lineage>
        <taxon>Eukaryota</taxon>
        <taxon>Fungi</taxon>
        <taxon>Dikarya</taxon>
        <taxon>Ascomycota</taxon>
        <taxon>Pezizomycotina</taxon>
        <taxon>Sordariomycetes</taxon>
        <taxon>Hypocreomycetidae</taxon>
        <taxon>Glomerellales</taxon>
        <taxon>Glomerellaceae</taxon>
        <taxon>Colletotrichum</taxon>
        <taxon>Colletotrichum acutatum species complex</taxon>
    </lineage>
</organism>
<protein>
    <submittedName>
        <fullName evidence="1">Uncharacterized protein</fullName>
    </submittedName>
</protein>
<evidence type="ECO:0000313" key="2">
    <source>
        <dbReference type="Proteomes" id="UP001056436"/>
    </source>
</evidence>
<evidence type="ECO:0000313" key="1">
    <source>
        <dbReference type="EMBL" id="KAI3540431.1"/>
    </source>
</evidence>
<keyword evidence="2" id="KW-1185">Reference proteome</keyword>
<dbReference type="OrthoDB" id="10527692at2759"/>
<sequence length="242" mass="27012">MSNEHERGGQQLFRVLAGRSQREGTVSDDLGNSGDCEHGAGRFVFLFFRADVRSGWSWNDSGAKSVGGQPMIRIASIQYGVGVDSDIWFDSNGLGLGNTHPGSWYKAHKTTLLFTRRKKITQKIRDLGNRGVSGFLLWGGSVFPCLSATGGFHTGRLRRRSSSLAFPALDCFWDTGTVRAIMRFRDSFSTRKRRGKLDRIKRGGFGRERCGLDHQHGFALETDRMGLFFLHSFVLARTLRSG</sequence>
<dbReference type="Proteomes" id="UP001056436">
    <property type="component" value="Unassembled WGS sequence"/>
</dbReference>
<reference evidence="1" key="1">
    <citation type="submission" date="2019-01" db="EMBL/GenBank/DDBJ databases">
        <title>Colletotrichum abscissum LGMF1257.</title>
        <authorList>
            <person name="Baroncelli R."/>
        </authorList>
    </citation>
    <scope>NUCLEOTIDE SEQUENCE</scope>
    <source>
        <strain evidence="1">Ca142</strain>
    </source>
</reference>
<comment type="caution">
    <text evidence="1">The sequence shown here is derived from an EMBL/GenBank/DDBJ whole genome shotgun (WGS) entry which is preliminary data.</text>
</comment>
<dbReference type="EMBL" id="SDAQ01000091">
    <property type="protein sequence ID" value="KAI3540431.1"/>
    <property type="molecule type" value="Genomic_DNA"/>
</dbReference>
<dbReference type="AlphaFoldDB" id="A0A9P9X6Z9"/>
<proteinExistence type="predicted"/>
<gene>
    <name evidence="1" type="ORF">CABS02_11038</name>
</gene>
<name>A0A9P9X6Z9_9PEZI</name>